<dbReference type="InterPro" id="IPR049978">
    <property type="entry name" value="SCO6880-like"/>
</dbReference>
<keyword evidence="3" id="KW-1185">Reference proteome</keyword>
<evidence type="ECO:0000256" key="1">
    <source>
        <dbReference type="SAM" id="Phobius"/>
    </source>
</evidence>
<gene>
    <name evidence="2" type="ORF">JOE66_000185</name>
</gene>
<dbReference type="EMBL" id="JAFBBU010000001">
    <property type="protein sequence ID" value="MBM7470551.1"/>
    <property type="molecule type" value="Genomic_DNA"/>
</dbReference>
<evidence type="ECO:0000313" key="3">
    <source>
        <dbReference type="Proteomes" id="UP000776164"/>
    </source>
</evidence>
<proteinExistence type="predicted"/>
<keyword evidence="1" id="KW-0812">Transmembrane</keyword>
<accession>A0ABS2L238</accession>
<reference evidence="2 3" key="1">
    <citation type="submission" date="2021-01" db="EMBL/GenBank/DDBJ databases">
        <title>Sequencing the genomes of 1000 actinobacteria strains.</title>
        <authorList>
            <person name="Klenk H.-P."/>
        </authorList>
    </citation>
    <scope>NUCLEOTIDE SEQUENCE [LARGE SCALE GENOMIC DNA]</scope>
    <source>
        <strain evidence="2 3">DSM 13057</strain>
    </source>
</reference>
<dbReference type="NCBIfam" id="NF042935">
    <property type="entry name" value="SCO6880_fam"/>
    <property type="match status" value="1"/>
</dbReference>
<organism evidence="2 3">
    <name type="scientific">Subtercola frigoramans</name>
    <dbReference type="NCBI Taxonomy" id="120298"/>
    <lineage>
        <taxon>Bacteria</taxon>
        <taxon>Bacillati</taxon>
        <taxon>Actinomycetota</taxon>
        <taxon>Actinomycetes</taxon>
        <taxon>Micrococcales</taxon>
        <taxon>Microbacteriaceae</taxon>
        <taxon>Subtercola</taxon>
    </lineage>
</organism>
<name>A0ABS2L238_9MICO</name>
<feature type="transmembrane region" description="Helical" evidence="1">
    <location>
        <begin position="28"/>
        <end position="46"/>
    </location>
</feature>
<evidence type="ECO:0008006" key="4">
    <source>
        <dbReference type="Google" id="ProtNLM"/>
    </source>
</evidence>
<keyword evidence="1" id="KW-1133">Transmembrane helix</keyword>
<keyword evidence="1" id="KW-0472">Membrane</keyword>
<dbReference type="RefSeq" id="WP_205106290.1">
    <property type="nucleotide sequence ID" value="NZ_BAAAHT010000001.1"/>
</dbReference>
<evidence type="ECO:0000313" key="2">
    <source>
        <dbReference type="EMBL" id="MBM7470551.1"/>
    </source>
</evidence>
<protein>
    <recommendedName>
        <fullName evidence="4">Type VII secretion protein EccE</fullName>
    </recommendedName>
</protein>
<sequence length="546" mass="59085">MSDSSGVTRYLGGEAGHRSFFGGTRNKTRITLVGSFLLFGLVFTPVLGWPAIVIALVGVGVVFALTAQTHRGSILERRKKRARWRSRSRLGTNRFVPYDVGGWDQLHAAAVQGSKQERAAAGRQIAAMRANPDGADGMGWLQYGPNEPGIAWHHPTGEDPYFSVAFRVSGQLRGVASSGELTRAAQGWGAFLAGRAISSSRVSGVQTLTRVLPPDTARQQQWVAQALDPAATIDEQQSYRDVIFRTSEDAMVQRHYVIVSWPLNADFIDSASKYGDGRDGWRALMRAEIDSIDHGLEEAHMGAVAPLTARQTAALMLHQQNPSYPVDAVKRADPLSFGLPSHDEFSAHVVSGVDPSSGDNVEWWHRTAAIRGEALAVAARSQLWMLDLLIGRELGFVRSVSFHLNLVPAADAKAAARRDLTSDRSEAIADAARGLIEDADTRIALTAAGRRHQDLAAGSHHHGVEWIGYVTISAPTRDALAVASRQLAEVCNTGLGVDRLEWQDSYQSAASGTTWPIGRGLKTSRPTFTTRVYAGLAGRSEKEAIS</sequence>
<comment type="caution">
    <text evidence="2">The sequence shown here is derived from an EMBL/GenBank/DDBJ whole genome shotgun (WGS) entry which is preliminary data.</text>
</comment>
<dbReference type="Proteomes" id="UP000776164">
    <property type="component" value="Unassembled WGS sequence"/>
</dbReference>